<feature type="coiled-coil region" evidence="1">
    <location>
        <begin position="180"/>
        <end position="207"/>
    </location>
</feature>
<protein>
    <submittedName>
        <fullName evidence="3">ABC-type Fe3+-citrate transport system, periplasmic component</fullName>
    </submittedName>
</protein>
<dbReference type="Pfam" id="PF01497">
    <property type="entry name" value="Peripla_BP_2"/>
    <property type="match status" value="1"/>
</dbReference>
<evidence type="ECO:0000256" key="1">
    <source>
        <dbReference type="SAM" id="Coils"/>
    </source>
</evidence>
<gene>
    <name evidence="3" type="ORF">NCTC11661_01734</name>
</gene>
<accession>A0A380ZUE6</accession>
<dbReference type="PROSITE" id="PS51257">
    <property type="entry name" value="PROKAR_LIPOPROTEIN"/>
    <property type="match status" value="1"/>
</dbReference>
<dbReference type="GO" id="GO:0071281">
    <property type="term" value="P:cellular response to iron ion"/>
    <property type="evidence" value="ECO:0007669"/>
    <property type="project" value="TreeGrafter"/>
</dbReference>
<reference evidence="3 4" key="1">
    <citation type="submission" date="2018-06" db="EMBL/GenBank/DDBJ databases">
        <authorList>
            <consortium name="Pathogen Informatics"/>
            <person name="Doyle S."/>
        </authorList>
    </citation>
    <scope>NUCLEOTIDE SEQUENCE [LARGE SCALE GENOMIC DNA]</scope>
    <source>
        <strain evidence="3 4">NCTC11661</strain>
    </source>
</reference>
<dbReference type="SUPFAM" id="SSF53807">
    <property type="entry name" value="Helical backbone' metal receptor"/>
    <property type="match status" value="1"/>
</dbReference>
<dbReference type="EMBL" id="UFTJ01000003">
    <property type="protein sequence ID" value="SUV52594.1"/>
    <property type="molecule type" value="Genomic_DNA"/>
</dbReference>
<dbReference type="PANTHER" id="PTHR30535:SF34">
    <property type="entry name" value="MOLYBDATE-BINDING PROTEIN MOLA"/>
    <property type="match status" value="1"/>
</dbReference>
<feature type="domain" description="Fe/B12 periplasmic-binding" evidence="2">
    <location>
        <begin position="64"/>
        <end position="335"/>
    </location>
</feature>
<dbReference type="Proteomes" id="UP000255515">
    <property type="component" value="Unassembled WGS sequence"/>
</dbReference>
<evidence type="ECO:0000259" key="2">
    <source>
        <dbReference type="PROSITE" id="PS50983"/>
    </source>
</evidence>
<evidence type="ECO:0000313" key="4">
    <source>
        <dbReference type="Proteomes" id="UP000255515"/>
    </source>
</evidence>
<dbReference type="InterPro" id="IPR002491">
    <property type="entry name" value="ABC_transptr_periplasmic_BD"/>
</dbReference>
<evidence type="ECO:0000313" key="3">
    <source>
        <dbReference type="EMBL" id="SUV52594.1"/>
    </source>
</evidence>
<name>A0A380ZUE6_9FLAO</name>
<proteinExistence type="predicted"/>
<sequence length="348" mass="39593">MKSTFFYFFILFGFLSCEKKPQTITDTEIKISERLSFSHKKEGINIQSGTMRHFIDNKSLPLENIILLNSSLIGYFEMLDALEQVKGVTSPQYIYSPSVHERIQKGTIQVIGNEQKIDIEKILSLQPDAVFSNYIATQENVYSVLKNNGIEVIFIDEYLEQNPLEKSAYIQLFGALLGKKELAIKQYNAIEKKYNTLREKVKKSQNAPLVMANEMYGNIWYMPGGNSFLAKIISDAGGNYLLKDNRDIGSVSMSFEQVILDAKNAHVWVNAGAYFSKKELLAVHPQYHLIPVVKSGKVYSLMKAQKGSANNFFEQGNVRADLVLRDYITAFHPHIFPKDSLTFLQELE</sequence>
<dbReference type="Gene3D" id="3.40.50.1980">
    <property type="entry name" value="Nitrogenase molybdenum iron protein domain"/>
    <property type="match status" value="2"/>
</dbReference>
<dbReference type="PANTHER" id="PTHR30535">
    <property type="entry name" value="VITAMIN B12-BINDING PROTEIN"/>
    <property type="match status" value="1"/>
</dbReference>
<dbReference type="AlphaFoldDB" id="A0A380ZUE6"/>
<dbReference type="InterPro" id="IPR050902">
    <property type="entry name" value="ABC_Transporter_SBP"/>
</dbReference>
<dbReference type="PROSITE" id="PS50983">
    <property type="entry name" value="FE_B12_PBP"/>
    <property type="match status" value="1"/>
</dbReference>
<organism evidence="3 4">
    <name type="scientific">Bergeyella zoohelcum</name>
    <dbReference type="NCBI Taxonomy" id="1015"/>
    <lineage>
        <taxon>Bacteria</taxon>
        <taxon>Pseudomonadati</taxon>
        <taxon>Bacteroidota</taxon>
        <taxon>Flavobacteriia</taxon>
        <taxon>Flavobacteriales</taxon>
        <taxon>Weeksellaceae</taxon>
        <taxon>Bergeyella</taxon>
    </lineage>
</organism>
<keyword evidence="1" id="KW-0175">Coiled coil</keyword>